<feature type="domain" description="ATPase AAA-type core" evidence="1">
    <location>
        <begin position="1"/>
        <end position="261"/>
    </location>
</feature>
<dbReference type="PANTHER" id="PTHR43581">
    <property type="entry name" value="ATP/GTP PHOSPHATASE"/>
    <property type="match status" value="1"/>
</dbReference>
<dbReference type="RefSeq" id="WP_249458821.1">
    <property type="nucleotide sequence ID" value="NZ_JAMCCK010000015.1"/>
</dbReference>
<dbReference type="Pfam" id="PF20469">
    <property type="entry name" value="OLD-like_TOPRIM"/>
    <property type="match status" value="1"/>
</dbReference>
<dbReference type="InterPro" id="IPR051396">
    <property type="entry name" value="Bact_Antivir_Def_Nuclease"/>
</dbReference>
<evidence type="ECO:0000313" key="4">
    <source>
        <dbReference type="Proteomes" id="UP001202052"/>
    </source>
</evidence>
<name>A0ABT0NRE5_9ACTN</name>
<comment type="caution">
    <text evidence="3">The sequence shown here is derived from an EMBL/GenBank/DDBJ whole genome shotgun (WGS) entry which is preliminary data.</text>
</comment>
<dbReference type="InterPro" id="IPR027417">
    <property type="entry name" value="P-loop_NTPase"/>
</dbReference>
<dbReference type="InterPro" id="IPR003959">
    <property type="entry name" value="ATPase_AAA_core"/>
</dbReference>
<gene>
    <name evidence="3" type="ORF">M4438_10920</name>
</gene>
<keyword evidence="4" id="KW-1185">Reference proteome</keyword>
<sequence length="553" mass="60943">MTVFTGPNNSGKSLILKELVNCVTVKPGQAEGHRWVAEVEVKSDGSGSDFISWLAERGVESRYNAHLNRSFLPDRHANSEEYGIAVDSAASSWERGELGPISHFLIKDQWTDERLGNQSDSSQWDWRRPASHPSQVLWESADRFREFSTLFERAFGIPIAINRYIPQIRLQLGPVGMEDTAPPPPAELREAYAALPFLNEQGDGMRAFANLLLHTLVRPAPIIVIDEPEAFLHPPQARLLALYLTRYAPAQCQVFVSTHSADFLGGALEGTSALPQREARGLALVRISRTGARAVAHTLPPASVTEILNTPLLRYSNIISGLFHDGVVLCEAEGDCQFYSATLDVIRGEERHDNLVFLHVNGKARLSDATQKLRACGIPTAAIADLDFLNDTKKVKDAIIQLGGEWNDVKDDVLVIQSEASSVLVAKAAGEIKKRIVSIIGSPRGNTLLTQQQIAAISETLKTANGWKTMKSSGVEALDGDSYAAVLRVVSRFATLGFFLVPVGELESWVRDVPRSNKNLWLSRVFEDGRHLAPSEELRRFVKGVRDYLVTPI</sequence>
<accession>A0ABT0NRE5</accession>
<dbReference type="Proteomes" id="UP001202052">
    <property type="component" value="Unassembled WGS sequence"/>
</dbReference>
<feature type="domain" description="OLD protein-like TOPRIM" evidence="2">
    <location>
        <begin position="322"/>
        <end position="387"/>
    </location>
</feature>
<organism evidence="3 4">
    <name type="scientific">Streptomyces lavenduligriseus</name>
    <dbReference type="NCBI Taxonomy" id="67315"/>
    <lineage>
        <taxon>Bacteria</taxon>
        <taxon>Bacillati</taxon>
        <taxon>Actinomycetota</taxon>
        <taxon>Actinomycetes</taxon>
        <taxon>Kitasatosporales</taxon>
        <taxon>Streptomycetaceae</taxon>
        <taxon>Streptomyces</taxon>
    </lineage>
</organism>
<proteinExistence type="predicted"/>
<dbReference type="Gene3D" id="3.40.50.300">
    <property type="entry name" value="P-loop containing nucleotide triphosphate hydrolases"/>
    <property type="match status" value="1"/>
</dbReference>
<dbReference type="EMBL" id="JAMCCK010000015">
    <property type="protein sequence ID" value="MCL3994039.1"/>
    <property type="molecule type" value="Genomic_DNA"/>
</dbReference>
<evidence type="ECO:0000259" key="2">
    <source>
        <dbReference type="Pfam" id="PF20469"/>
    </source>
</evidence>
<evidence type="ECO:0000313" key="3">
    <source>
        <dbReference type="EMBL" id="MCL3994039.1"/>
    </source>
</evidence>
<dbReference type="Pfam" id="PF13304">
    <property type="entry name" value="AAA_21"/>
    <property type="match status" value="1"/>
</dbReference>
<dbReference type="PANTHER" id="PTHR43581:SF4">
    <property type="entry name" value="ATP_GTP PHOSPHATASE"/>
    <property type="match status" value="1"/>
</dbReference>
<reference evidence="3 4" key="1">
    <citation type="submission" date="2022-05" db="EMBL/GenBank/DDBJ databases">
        <title>Genome Resource of Streptomyces lavenduligriseus GA1-1, a Strain with Broad-Spectrum Antifungal Activity against Phytopathogenic Fungi.</title>
        <authorList>
            <person name="Qi D."/>
        </authorList>
    </citation>
    <scope>NUCLEOTIDE SEQUENCE [LARGE SCALE GENOMIC DNA]</scope>
    <source>
        <strain evidence="3 4">GA1-1</strain>
    </source>
</reference>
<dbReference type="InterPro" id="IPR034139">
    <property type="entry name" value="TOPRIM_OLD"/>
</dbReference>
<dbReference type="SUPFAM" id="SSF52540">
    <property type="entry name" value="P-loop containing nucleoside triphosphate hydrolases"/>
    <property type="match status" value="1"/>
</dbReference>
<evidence type="ECO:0000259" key="1">
    <source>
        <dbReference type="Pfam" id="PF13304"/>
    </source>
</evidence>
<protein>
    <submittedName>
        <fullName evidence="3">AAA family ATPase</fullName>
    </submittedName>
</protein>